<dbReference type="PROSITE" id="PS50923">
    <property type="entry name" value="SUSHI"/>
    <property type="match status" value="2"/>
</dbReference>
<dbReference type="PROSITE" id="PS50240">
    <property type="entry name" value="TRYPSIN_DOM"/>
    <property type="match status" value="1"/>
</dbReference>
<accession>A0A8J2KN54</accession>
<dbReference type="SMART" id="SM00032">
    <property type="entry name" value="CCP"/>
    <property type="match status" value="2"/>
</dbReference>
<dbReference type="InterPro" id="IPR001254">
    <property type="entry name" value="Trypsin_dom"/>
</dbReference>
<evidence type="ECO:0000256" key="7">
    <source>
        <dbReference type="ARBA" id="ARBA00023145"/>
    </source>
</evidence>
<gene>
    <name evidence="13" type="ORF">AFUS01_LOCUS29903</name>
</gene>
<dbReference type="PANTHER" id="PTHR24252:SF7">
    <property type="entry name" value="HYALIN"/>
    <property type="match status" value="1"/>
</dbReference>
<evidence type="ECO:0000313" key="14">
    <source>
        <dbReference type="Proteomes" id="UP000708208"/>
    </source>
</evidence>
<dbReference type="Pfam" id="PF00089">
    <property type="entry name" value="Trypsin"/>
    <property type="match status" value="1"/>
</dbReference>
<keyword evidence="6" id="KW-0720">Serine protease</keyword>
<comment type="caution">
    <text evidence="9">Lacks conserved residue(s) required for the propagation of feature annotation.</text>
</comment>
<keyword evidence="8 9" id="KW-1015">Disulfide bond</keyword>
<dbReference type="GO" id="GO:0004252">
    <property type="term" value="F:serine-type endopeptidase activity"/>
    <property type="evidence" value="ECO:0007669"/>
    <property type="project" value="InterPro"/>
</dbReference>
<keyword evidence="14" id="KW-1185">Reference proteome</keyword>
<feature type="domain" description="Peptidase S1" evidence="11">
    <location>
        <begin position="304"/>
        <end position="564"/>
    </location>
</feature>
<evidence type="ECO:0000256" key="1">
    <source>
        <dbReference type="ARBA" id="ARBA00004613"/>
    </source>
</evidence>
<feature type="disulfide bond" evidence="9">
    <location>
        <begin position="150"/>
        <end position="177"/>
    </location>
</feature>
<keyword evidence="2" id="KW-0964">Secreted</keyword>
<proteinExistence type="predicted"/>
<dbReference type="PANTHER" id="PTHR24252">
    <property type="entry name" value="ACROSIN-RELATED"/>
    <property type="match status" value="1"/>
</dbReference>
<dbReference type="GO" id="GO:0006508">
    <property type="term" value="P:proteolysis"/>
    <property type="evidence" value="ECO:0007669"/>
    <property type="project" value="UniProtKB-KW"/>
</dbReference>
<sequence>MTIWWNVLLLIPFLSPDSLGIECYQCFFSESPEDRNLTTADTDPCLDPKKSNLVPVFCKGDQKCVKGSFVNSLSGKEMYRSSIVIFCPIIEFVLCQTPGEVTGCKTPQTPFNGNFDVHGCEGILKDPFFGPCWKNPRIKYPIGQKVSYFCSDGFILRGEKTVTCEPSGNWNRPFPRCCKRRGNNTSPDVVTLSRVPKESLSVFEKANEDPFETDNDQVSCPPMLRTNKVEFECMTPDGRLNDCRQPPFPPFTVAHLKCAKYYRSSGDLAYRYRKCKPDGVWSVEGSITCISDCGKSDISKKSLITNGVTSERGQWPWHAALYLRTSGIPEFICGGSLISKQVILTAAHCVTHPTTDSPVDPGRLAIILGKHVRQFGQKDVGEQRKFGSKIIVHPNYSPYTFDSDIAMIILDSPVEFSFHVRPVCFPESFNSLLEEYQIQEGNVGTVVGWGKREDGNLAETLQEAHIPVVNSRTCIESYKEFFESQTRYTNFCAGYTNGTGVCNGDSGGGMVFPSGSGPDQRYYIQGIVSAGVPDPDDQTKCDTRQYALFTRVGRYADWLVRTLTPDGYI</sequence>
<dbReference type="PROSITE" id="PS00134">
    <property type="entry name" value="TRYPSIN_HIS"/>
    <property type="match status" value="1"/>
</dbReference>
<keyword evidence="4 10" id="KW-0732">Signal</keyword>
<dbReference type="FunFam" id="2.40.10.10:FF:000146">
    <property type="entry name" value="Serine protease 53"/>
    <property type="match status" value="1"/>
</dbReference>
<evidence type="ECO:0000259" key="12">
    <source>
        <dbReference type="PROSITE" id="PS50923"/>
    </source>
</evidence>
<protein>
    <recommendedName>
        <fullName evidence="15">Limulus clotting factor C</fullName>
    </recommendedName>
</protein>
<evidence type="ECO:0000256" key="6">
    <source>
        <dbReference type="ARBA" id="ARBA00022825"/>
    </source>
</evidence>
<evidence type="ECO:0000256" key="10">
    <source>
        <dbReference type="SAM" id="SignalP"/>
    </source>
</evidence>
<dbReference type="AlphaFoldDB" id="A0A8J2KN54"/>
<comment type="caution">
    <text evidence="13">The sequence shown here is derived from an EMBL/GenBank/DDBJ whole genome shotgun (WGS) entry which is preliminary data.</text>
</comment>
<evidence type="ECO:0000256" key="5">
    <source>
        <dbReference type="ARBA" id="ARBA00022801"/>
    </source>
</evidence>
<feature type="domain" description="Sushi" evidence="12">
    <location>
        <begin position="130"/>
        <end position="179"/>
    </location>
</feature>
<dbReference type="CDD" id="cd00033">
    <property type="entry name" value="CCP"/>
    <property type="match status" value="1"/>
</dbReference>
<keyword evidence="5" id="KW-0378">Hydrolase</keyword>
<evidence type="ECO:0000259" key="11">
    <source>
        <dbReference type="PROSITE" id="PS50240"/>
    </source>
</evidence>
<organism evidence="13 14">
    <name type="scientific">Allacma fusca</name>
    <dbReference type="NCBI Taxonomy" id="39272"/>
    <lineage>
        <taxon>Eukaryota</taxon>
        <taxon>Metazoa</taxon>
        <taxon>Ecdysozoa</taxon>
        <taxon>Arthropoda</taxon>
        <taxon>Hexapoda</taxon>
        <taxon>Collembola</taxon>
        <taxon>Symphypleona</taxon>
        <taxon>Sminthuridae</taxon>
        <taxon>Allacma</taxon>
    </lineage>
</organism>
<evidence type="ECO:0000256" key="9">
    <source>
        <dbReference type="PROSITE-ProRule" id="PRU00302"/>
    </source>
</evidence>
<dbReference type="InterPro" id="IPR000436">
    <property type="entry name" value="Sushi_SCR_CCP_dom"/>
</dbReference>
<dbReference type="OrthoDB" id="6147874at2759"/>
<evidence type="ECO:0000313" key="13">
    <source>
        <dbReference type="EMBL" id="CAG7819457.1"/>
    </source>
</evidence>
<name>A0A8J2KN54_9HEXA</name>
<keyword evidence="7" id="KW-0865">Zymogen</keyword>
<dbReference type="SMART" id="SM00020">
    <property type="entry name" value="Tryp_SPc"/>
    <property type="match status" value="1"/>
</dbReference>
<dbReference type="CDD" id="cd00190">
    <property type="entry name" value="Tryp_SPc"/>
    <property type="match status" value="1"/>
</dbReference>
<keyword evidence="9" id="KW-0768">Sushi</keyword>
<keyword evidence="3" id="KW-0645">Protease</keyword>
<comment type="subcellular location">
    <subcellularLocation>
        <location evidence="1">Secreted</location>
    </subcellularLocation>
</comment>
<dbReference type="EMBL" id="CAJVCH010450500">
    <property type="protein sequence ID" value="CAG7819457.1"/>
    <property type="molecule type" value="Genomic_DNA"/>
</dbReference>
<dbReference type="InterPro" id="IPR018114">
    <property type="entry name" value="TRYPSIN_HIS"/>
</dbReference>
<feature type="chain" id="PRO_5035309964" description="Limulus clotting factor C" evidence="10">
    <location>
        <begin position="21"/>
        <end position="569"/>
    </location>
</feature>
<evidence type="ECO:0000256" key="4">
    <source>
        <dbReference type="ARBA" id="ARBA00022729"/>
    </source>
</evidence>
<evidence type="ECO:0000256" key="8">
    <source>
        <dbReference type="ARBA" id="ARBA00023157"/>
    </source>
</evidence>
<dbReference type="GO" id="GO:0005576">
    <property type="term" value="C:extracellular region"/>
    <property type="evidence" value="ECO:0007669"/>
    <property type="project" value="UniProtKB-SubCell"/>
</dbReference>
<evidence type="ECO:0000256" key="2">
    <source>
        <dbReference type="ARBA" id="ARBA00022525"/>
    </source>
</evidence>
<evidence type="ECO:0008006" key="15">
    <source>
        <dbReference type="Google" id="ProtNLM"/>
    </source>
</evidence>
<dbReference type="Proteomes" id="UP000708208">
    <property type="component" value="Unassembled WGS sequence"/>
</dbReference>
<evidence type="ECO:0000256" key="3">
    <source>
        <dbReference type="ARBA" id="ARBA00022670"/>
    </source>
</evidence>
<feature type="signal peptide" evidence="10">
    <location>
        <begin position="1"/>
        <end position="20"/>
    </location>
</feature>
<dbReference type="Pfam" id="PF00084">
    <property type="entry name" value="Sushi"/>
    <property type="match status" value="1"/>
</dbReference>
<reference evidence="13" key="1">
    <citation type="submission" date="2021-06" db="EMBL/GenBank/DDBJ databases">
        <authorList>
            <person name="Hodson N. C."/>
            <person name="Mongue J. A."/>
            <person name="Jaron S. K."/>
        </authorList>
    </citation>
    <scope>NUCLEOTIDE SEQUENCE</scope>
</reference>
<feature type="domain" description="Sushi" evidence="12">
    <location>
        <begin position="231"/>
        <end position="291"/>
    </location>
</feature>